<comment type="caution">
    <text evidence="1">The sequence shown here is derived from an EMBL/GenBank/DDBJ whole genome shotgun (WGS) entry which is preliminary data.</text>
</comment>
<evidence type="ECO:0000313" key="1">
    <source>
        <dbReference type="EMBL" id="TMS09791.1"/>
    </source>
</evidence>
<evidence type="ECO:0000313" key="2">
    <source>
        <dbReference type="Proteomes" id="UP000793456"/>
    </source>
</evidence>
<keyword evidence="2" id="KW-1185">Reference proteome</keyword>
<reference evidence="1" key="1">
    <citation type="submission" date="2018-11" db="EMBL/GenBank/DDBJ databases">
        <title>The sequence and de novo assembly of Larimichthys crocea genome using PacBio and Hi-C technologies.</title>
        <authorList>
            <person name="Xu P."/>
            <person name="Chen B."/>
            <person name="Zhou Z."/>
            <person name="Ke Q."/>
            <person name="Wu Y."/>
            <person name="Bai H."/>
            <person name="Pu F."/>
        </authorList>
    </citation>
    <scope>NUCLEOTIDE SEQUENCE</scope>
    <source>
        <tissue evidence="1">Muscle</tissue>
    </source>
</reference>
<proteinExistence type="predicted"/>
<gene>
    <name evidence="1" type="ORF">E3U43_002450</name>
</gene>
<organism evidence="1 2">
    <name type="scientific">Larimichthys crocea</name>
    <name type="common">Large yellow croaker</name>
    <name type="synonym">Pseudosciaena crocea</name>
    <dbReference type="NCBI Taxonomy" id="215358"/>
    <lineage>
        <taxon>Eukaryota</taxon>
        <taxon>Metazoa</taxon>
        <taxon>Chordata</taxon>
        <taxon>Craniata</taxon>
        <taxon>Vertebrata</taxon>
        <taxon>Euteleostomi</taxon>
        <taxon>Actinopterygii</taxon>
        <taxon>Neopterygii</taxon>
        <taxon>Teleostei</taxon>
        <taxon>Neoteleostei</taxon>
        <taxon>Acanthomorphata</taxon>
        <taxon>Eupercaria</taxon>
        <taxon>Sciaenidae</taxon>
        <taxon>Larimichthys</taxon>
    </lineage>
</organism>
<dbReference type="Proteomes" id="UP000793456">
    <property type="component" value="Chromosome XV"/>
</dbReference>
<name>A0ACD3QRE1_LARCR</name>
<sequence length="108" mass="12319">MPIMITWGPAGQSGCTESTTGWSCSRLTTSAGQCVEVCDDCPFLQARGLTNNCVNSIRVYGDGAWVLYEEPNYRGRMYIVERKNYCNFMEWQAENHNIQSVRRVANYF</sequence>
<dbReference type="EMBL" id="CM011688">
    <property type="protein sequence ID" value="TMS09791.1"/>
    <property type="molecule type" value="Genomic_DNA"/>
</dbReference>
<protein>
    <submittedName>
        <fullName evidence="1">Uncharacterized protein</fullName>
    </submittedName>
</protein>
<accession>A0ACD3QRE1</accession>